<sequence length="338" mass="37458">MISRHTTLLLLLLALTPFSSKAGEPVPVTLVPLGRLLFFPAREAPATVVSLNDALIGAEIAGKVVEISRRPGDEVEAGDLLARLDCSTYVIARQRAEAALAAAQARFKYARQRFKDAEKLVKSRNISSDQFNQRSAEFNRLAAELNVHQADLEEARWRESRCTVEAPFDAVVTERRASRGDYATPGTPLLRLVDLESLEVSAQIQQQDLETMKGARALAFVMEGRRFPLKLRAVIPMLKKRVRSYEARYLFTEGAAPPGATGRLYWEEAAPHVPAGYLVQRDGRLGLFLYERGTARFHPLPGAVQGLPARVDLPEERMVIDAGRFSVRDGDPVMVTKP</sequence>
<proteinExistence type="inferred from homology"/>
<accession>A0A7C5IYU8</accession>
<organism evidence="4">
    <name type="scientific">Thiolapillus brandeum</name>
    <dbReference type="NCBI Taxonomy" id="1076588"/>
    <lineage>
        <taxon>Bacteria</taxon>
        <taxon>Pseudomonadati</taxon>
        <taxon>Pseudomonadota</taxon>
        <taxon>Gammaproteobacteria</taxon>
        <taxon>Chromatiales</taxon>
        <taxon>Sedimenticolaceae</taxon>
        <taxon>Thiolapillus</taxon>
    </lineage>
</organism>
<feature type="signal peptide" evidence="2">
    <location>
        <begin position="1"/>
        <end position="22"/>
    </location>
</feature>
<dbReference type="NCBIfam" id="TIGR01730">
    <property type="entry name" value="RND_mfp"/>
    <property type="match status" value="1"/>
</dbReference>
<comment type="similarity">
    <text evidence="1">Belongs to the membrane fusion protein (MFP) (TC 8.A.1) family.</text>
</comment>
<feature type="chain" id="PRO_5028354333" evidence="2">
    <location>
        <begin position="23"/>
        <end position="338"/>
    </location>
</feature>
<dbReference type="PANTHER" id="PTHR30469">
    <property type="entry name" value="MULTIDRUG RESISTANCE PROTEIN MDTA"/>
    <property type="match status" value="1"/>
</dbReference>
<dbReference type="SUPFAM" id="SSF111369">
    <property type="entry name" value="HlyD-like secretion proteins"/>
    <property type="match status" value="1"/>
</dbReference>
<name>A0A7C5IYU8_9GAMM</name>
<dbReference type="InterPro" id="IPR006143">
    <property type="entry name" value="RND_pump_MFP"/>
</dbReference>
<dbReference type="InterPro" id="IPR058647">
    <property type="entry name" value="BSH_CzcB-like"/>
</dbReference>
<dbReference type="Proteomes" id="UP000886100">
    <property type="component" value="Unassembled WGS sequence"/>
</dbReference>
<comment type="caution">
    <text evidence="4">The sequence shown here is derived from an EMBL/GenBank/DDBJ whole genome shotgun (WGS) entry which is preliminary data.</text>
</comment>
<reference evidence="4" key="1">
    <citation type="journal article" date="2020" name="mSystems">
        <title>Genome- and Community-Level Interaction Insights into Carbon Utilization and Element Cycling Functions of Hydrothermarchaeota in Hydrothermal Sediment.</title>
        <authorList>
            <person name="Zhou Z."/>
            <person name="Liu Y."/>
            <person name="Xu W."/>
            <person name="Pan J."/>
            <person name="Luo Z.H."/>
            <person name="Li M."/>
        </authorList>
    </citation>
    <scope>NUCLEOTIDE SEQUENCE [LARGE SCALE GENOMIC DNA]</scope>
    <source>
        <strain evidence="4">HyVt-535</strain>
    </source>
</reference>
<dbReference type="Gene3D" id="1.10.287.470">
    <property type="entry name" value="Helix hairpin bin"/>
    <property type="match status" value="1"/>
</dbReference>
<dbReference type="Gene3D" id="2.40.30.170">
    <property type="match status" value="1"/>
</dbReference>
<dbReference type="Gene3D" id="2.40.50.100">
    <property type="match status" value="1"/>
</dbReference>
<dbReference type="Pfam" id="PF25973">
    <property type="entry name" value="BSH_CzcB"/>
    <property type="match status" value="1"/>
</dbReference>
<protein>
    <submittedName>
        <fullName evidence="4">Efflux RND transporter periplasmic adaptor subunit</fullName>
    </submittedName>
</protein>
<gene>
    <name evidence="4" type="ORF">ENJ98_03255</name>
</gene>
<feature type="domain" description="CzcB-like barrel-sandwich hybrid" evidence="3">
    <location>
        <begin position="56"/>
        <end position="192"/>
    </location>
</feature>
<evidence type="ECO:0000256" key="1">
    <source>
        <dbReference type="ARBA" id="ARBA00009477"/>
    </source>
</evidence>
<evidence type="ECO:0000313" key="4">
    <source>
        <dbReference type="EMBL" id="HHH13231.1"/>
    </source>
</evidence>
<evidence type="ECO:0000256" key="2">
    <source>
        <dbReference type="SAM" id="SignalP"/>
    </source>
</evidence>
<evidence type="ECO:0000259" key="3">
    <source>
        <dbReference type="Pfam" id="PF25973"/>
    </source>
</evidence>
<dbReference type="PANTHER" id="PTHR30469:SF15">
    <property type="entry name" value="HLYD FAMILY OF SECRETION PROTEINS"/>
    <property type="match status" value="1"/>
</dbReference>
<dbReference type="EMBL" id="DROM01000198">
    <property type="protein sequence ID" value="HHH13231.1"/>
    <property type="molecule type" value="Genomic_DNA"/>
</dbReference>
<dbReference type="AlphaFoldDB" id="A0A7C5IYU8"/>
<keyword evidence="2" id="KW-0732">Signal</keyword>
<dbReference type="GO" id="GO:0015562">
    <property type="term" value="F:efflux transmembrane transporter activity"/>
    <property type="evidence" value="ECO:0007669"/>
    <property type="project" value="TreeGrafter"/>
</dbReference>
<dbReference type="GO" id="GO:1990281">
    <property type="term" value="C:efflux pump complex"/>
    <property type="evidence" value="ECO:0007669"/>
    <property type="project" value="TreeGrafter"/>
</dbReference>